<dbReference type="PANTHER" id="PTHR11439:SF495">
    <property type="entry name" value="REVERSE TRANSCRIPTASE, RNA-DEPENDENT DNA POLYMERASE-RELATED"/>
    <property type="match status" value="1"/>
</dbReference>
<keyword evidence="2" id="KW-1185">Reference proteome</keyword>
<reference evidence="1" key="2">
    <citation type="submission" date="2022-01" db="EMBL/GenBank/DDBJ databases">
        <authorList>
            <person name="Yamashiro T."/>
            <person name="Shiraishi A."/>
            <person name="Satake H."/>
            <person name="Nakayama K."/>
        </authorList>
    </citation>
    <scope>NUCLEOTIDE SEQUENCE</scope>
</reference>
<gene>
    <name evidence="1" type="ORF">Tco_0894440</name>
</gene>
<evidence type="ECO:0000313" key="2">
    <source>
        <dbReference type="Proteomes" id="UP001151760"/>
    </source>
</evidence>
<dbReference type="EMBL" id="BQNB010014141">
    <property type="protein sequence ID" value="GJT24503.1"/>
    <property type="molecule type" value="Genomic_DNA"/>
</dbReference>
<evidence type="ECO:0000313" key="1">
    <source>
        <dbReference type="EMBL" id="GJT24503.1"/>
    </source>
</evidence>
<protein>
    <recommendedName>
        <fullName evidence="3">Reverse transcriptase Ty1/copia-type domain-containing protein</fullName>
    </recommendedName>
</protein>
<proteinExistence type="predicted"/>
<sequence>MARGNRCKEQSKVVLHSDTDKRRVIDYRGICPVAKLRAIKTVLGFLLRYGSFLMTSYLGSTNKPGGDDFEVLMKGELKMMLWEDELLLRSTVKPLTDVSLYQTQVTPLTSHLNAVKKIFKYLKGQPKLGLWYPKDSPFQLEAYSDSDYAGPWDRNLQVSSFDHHQY</sequence>
<comment type="caution">
    <text evidence="1">The sequence shown here is derived from an EMBL/GenBank/DDBJ whole genome shotgun (WGS) entry which is preliminary data.</text>
</comment>
<organism evidence="1 2">
    <name type="scientific">Tanacetum coccineum</name>
    <dbReference type="NCBI Taxonomy" id="301880"/>
    <lineage>
        <taxon>Eukaryota</taxon>
        <taxon>Viridiplantae</taxon>
        <taxon>Streptophyta</taxon>
        <taxon>Embryophyta</taxon>
        <taxon>Tracheophyta</taxon>
        <taxon>Spermatophyta</taxon>
        <taxon>Magnoliopsida</taxon>
        <taxon>eudicotyledons</taxon>
        <taxon>Gunneridae</taxon>
        <taxon>Pentapetalae</taxon>
        <taxon>asterids</taxon>
        <taxon>campanulids</taxon>
        <taxon>Asterales</taxon>
        <taxon>Asteraceae</taxon>
        <taxon>Asteroideae</taxon>
        <taxon>Anthemideae</taxon>
        <taxon>Anthemidinae</taxon>
        <taxon>Tanacetum</taxon>
    </lineage>
</organism>
<accession>A0ABQ5CD23</accession>
<dbReference type="Proteomes" id="UP001151760">
    <property type="component" value="Unassembled WGS sequence"/>
</dbReference>
<name>A0ABQ5CD23_9ASTR</name>
<dbReference type="PANTHER" id="PTHR11439">
    <property type="entry name" value="GAG-POL-RELATED RETROTRANSPOSON"/>
    <property type="match status" value="1"/>
</dbReference>
<reference evidence="1" key="1">
    <citation type="journal article" date="2022" name="Int. J. Mol. Sci.">
        <title>Draft Genome of Tanacetum Coccineum: Genomic Comparison of Closely Related Tanacetum-Family Plants.</title>
        <authorList>
            <person name="Yamashiro T."/>
            <person name="Shiraishi A."/>
            <person name="Nakayama K."/>
            <person name="Satake H."/>
        </authorList>
    </citation>
    <scope>NUCLEOTIDE SEQUENCE</scope>
</reference>
<evidence type="ECO:0008006" key="3">
    <source>
        <dbReference type="Google" id="ProtNLM"/>
    </source>
</evidence>